<proteinExistence type="predicted"/>
<dbReference type="EMBL" id="OW240914">
    <property type="protein sequence ID" value="CAH2278404.1"/>
    <property type="molecule type" value="Genomic_DNA"/>
</dbReference>
<feature type="region of interest" description="Disordered" evidence="1">
    <location>
        <begin position="93"/>
        <end position="116"/>
    </location>
</feature>
<evidence type="ECO:0000313" key="3">
    <source>
        <dbReference type="Proteomes" id="UP001295444"/>
    </source>
</evidence>
<dbReference type="Proteomes" id="UP001295444">
    <property type="component" value="Chromosome 03"/>
</dbReference>
<gene>
    <name evidence="2" type="ORF">PECUL_23A016666</name>
</gene>
<reference evidence="2" key="1">
    <citation type="submission" date="2022-03" db="EMBL/GenBank/DDBJ databases">
        <authorList>
            <person name="Alioto T."/>
            <person name="Alioto T."/>
            <person name="Gomez Garrido J."/>
        </authorList>
    </citation>
    <scope>NUCLEOTIDE SEQUENCE</scope>
</reference>
<accession>A0AAD1RUG8</accession>
<dbReference type="AlphaFoldDB" id="A0AAD1RUG8"/>
<evidence type="ECO:0000313" key="2">
    <source>
        <dbReference type="EMBL" id="CAH2278404.1"/>
    </source>
</evidence>
<sequence>MPPKLNIRTGCVLSTLRSWGPPRKRAIRREKMSRTWKRAKALTDSSDSDSDSEEVLNEFDEIGSIESEVSSLGHSPTRKATITTIDHADTSAILDPQGEPLFDPDALQNPRSGHII</sequence>
<evidence type="ECO:0000256" key="1">
    <source>
        <dbReference type="SAM" id="MobiDB-lite"/>
    </source>
</evidence>
<keyword evidence="3" id="KW-1185">Reference proteome</keyword>
<protein>
    <submittedName>
        <fullName evidence="2">Uncharacterized protein</fullName>
    </submittedName>
</protein>
<name>A0AAD1RUG8_PELCU</name>
<organism evidence="2 3">
    <name type="scientific">Pelobates cultripes</name>
    <name type="common">Western spadefoot toad</name>
    <dbReference type="NCBI Taxonomy" id="61616"/>
    <lineage>
        <taxon>Eukaryota</taxon>
        <taxon>Metazoa</taxon>
        <taxon>Chordata</taxon>
        <taxon>Craniata</taxon>
        <taxon>Vertebrata</taxon>
        <taxon>Euteleostomi</taxon>
        <taxon>Amphibia</taxon>
        <taxon>Batrachia</taxon>
        <taxon>Anura</taxon>
        <taxon>Pelobatoidea</taxon>
        <taxon>Pelobatidae</taxon>
        <taxon>Pelobates</taxon>
    </lineage>
</organism>